<dbReference type="EMBL" id="CP066681">
    <property type="protein sequence ID" value="QQG35388.1"/>
    <property type="molecule type" value="Genomic_DNA"/>
</dbReference>
<proteinExistence type="predicted"/>
<dbReference type="Proteomes" id="UP000595362">
    <property type="component" value="Chromosome"/>
</dbReference>
<name>A0A7T5UH98_9BACT</name>
<reference evidence="1 2" key="1">
    <citation type="submission" date="2020-07" db="EMBL/GenBank/DDBJ databases">
        <title>Huge and variable diversity of episymbiotic CPR bacteria and DPANN archaea in groundwater ecosystems.</title>
        <authorList>
            <person name="He C.Y."/>
            <person name="Keren R."/>
            <person name="Whittaker M."/>
            <person name="Farag I.F."/>
            <person name="Doudna J."/>
            <person name="Cate J.H.D."/>
            <person name="Banfield J.F."/>
        </authorList>
    </citation>
    <scope>NUCLEOTIDE SEQUENCE [LARGE SCALE GENOMIC DNA]</scope>
    <source>
        <strain evidence="1">NC_groundwater_70_Ag_B-0.1um_54_66</strain>
    </source>
</reference>
<evidence type="ECO:0000313" key="1">
    <source>
        <dbReference type="EMBL" id="QQG35388.1"/>
    </source>
</evidence>
<sequence>MALFDFLKRKPHAQRLANISVYYLSEIIDGNAVSSPIGIMPRFSDEYEQMIKNKHQPKPEFGAGTYVNENINGTSVILFWQNDKIEAVNFISEKEARAFPGFEPFPSEDLAILDKALKHFPRKN</sequence>
<organism evidence="1 2">
    <name type="scientific">Micavibrio aeruginosavorus</name>
    <dbReference type="NCBI Taxonomy" id="349221"/>
    <lineage>
        <taxon>Bacteria</taxon>
        <taxon>Pseudomonadati</taxon>
        <taxon>Bdellovibrionota</taxon>
        <taxon>Bdellovibrionia</taxon>
        <taxon>Bdellovibrionales</taxon>
        <taxon>Pseudobdellovibrionaceae</taxon>
        <taxon>Micavibrio</taxon>
    </lineage>
</organism>
<dbReference type="AlphaFoldDB" id="A0A7T5UH98"/>
<accession>A0A7T5UH98</accession>
<protein>
    <submittedName>
        <fullName evidence="1">Uncharacterized protein</fullName>
    </submittedName>
</protein>
<gene>
    <name evidence="1" type="ORF">HYS17_07490</name>
</gene>
<evidence type="ECO:0000313" key="2">
    <source>
        <dbReference type="Proteomes" id="UP000595362"/>
    </source>
</evidence>